<evidence type="ECO:0000313" key="1">
    <source>
        <dbReference type="EMBL" id="AKB40321.1"/>
    </source>
</evidence>
<dbReference type="AlphaFoldDB" id="A0A0E3LF83"/>
<reference evidence="1 2" key="1">
    <citation type="submission" date="2014-07" db="EMBL/GenBank/DDBJ databases">
        <title>Methanogenic archaea and the global carbon cycle.</title>
        <authorList>
            <person name="Henriksen J.R."/>
            <person name="Luke J."/>
            <person name="Reinhart S."/>
            <person name="Benedict M.N."/>
            <person name="Youngblut N.D."/>
            <person name="Metcalf M.E."/>
            <person name="Whitaker R.J."/>
            <person name="Metcalf W.W."/>
        </authorList>
    </citation>
    <scope>NUCLEOTIDE SEQUENCE [LARGE SCALE GENOMIC DNA]</scope>
    <source>
        <strain evidence="1 2">WWM610</strain>
    </source>
</reference>
<sequence length="141" mass="16373">MRCLITKNSSRYALCNNSKKFYSKIVTLKSRKTNFPSCLPRLSGPLHDYSFAGSHTLHFLSFHLFQVFKSPFSSNIFFRVSLDMERVYDESCSMFRCFKPGPFFYNVLCRAGQNGTFINLYDLPGKARENVGFPTSRMIFR</sequence>
<proteinExistence type="predicted"/>
<name>A0A0E3LF83_METMZ</name>
<organism evidence="1 2">
    <name type="scientific">Methanosarcina mazei WWM610</name>
    <dbReference type="NCBI Taxonomy" id="1434117"/>
    <lineage>
        <taxon>Archaea</taxon>
        <taxon>Methanobacteriati</taxon>
        <taxon>Methanobacteriota</taxon>
        <taxon>Stenosarchaea group</taxon>
        <taxon>Methanomicrobia</taxon>
        <taxon>Methanosarcinales</taxon>
        <taxon>Methanosarcinaceae</taxon>
        <taxon>Methanosarcina</taxon>
    </lineage>
</organism>
<dbReference type="RefSeq" id="WP_015413232.1">
    <property type="nucleotide sequence ID" value="NZ_CP009509.1"/>
</dbReference>
<dbReference type="EMBL" id="CP009509">
    <property type="protein sequence ID" value="AKB40321.1"/>
    <property type="molecule type" value="Genomic_DNA"/>
</dbReference>
<protein>
    <submittedName>
        <fullName evidence="1">Uncharacterized protein</fullName>
    </submittedName>
</protein>
<dbReference type="HOGENOM" id="CLU_1821036_0_0_2"/>
<accession>A0A0E3LF83</accession>
<dbReference type="Proteomes" id="UP000033058">
    <property type="component" value="Chromosome"/>
</dbReference>
<dbReference type="GeneID" id="24851023"/>
<evidence type="ECO:0000313" key="2">
    <source>
        <dbReference type="Proteomes" id="UP000033058"/>
    </source>
</evidence>
<dbReference type="PATRIC" id="fig|1434117.4.peg.1693"/>
<gene>
    <name evidence="1" type="ORF">MSMAW_1330</name>
</gene>